<dbReference type="EMBL" id="BPLR01005520">
    <property type="protein sequence ID" value="GIY02901.1"/>
    <property type="molecule type" value="Genomic_DNA"/>
</dbReference>
<organism evidence="1 2">
    <name type="scientific">Caerostris extrusa</name>
    <name type="common">Bark spider</name>
    <name type="synonym">Caerostris bankana</name>
    <dbReference type="NCBI Taxonomy" id="172846"/>
    <lineage>
        <taxon>Eukaryota</taxon>
        <taxon>Metazoa</taxon>
        <taxon>Ecdysozoa</taxon>
        <taxon>Arthropoda</taxon>
        <taxon>Chelicerata</taxon>
        <taxon>Arachnida</taxon>
        <taxon>Araneae</taxon>
        <taxon>Araneomorphae</taxon>
        <taxon>Entelegynae</taxon>
        <taxon>Araneoidea</taxon>
        <taxon>Araneidae</taxon>
        <taxon>Caerostris</taxon>
    </lineage>
</organism>
<accession>A0AAV4Q2Z9</accession>
<evidence type="ECO:0000313" key="2">
    <source>
        <dbReference type="Proteomes" id="UP001054945"/>
    </source>
</evidence>
<name>A0AAV4Q2Z9_CAEEX</name>
<evidence type="ECO:0000313" key="1">
    <source>
        <dbReference type="EMBL" id="GIY02901.1"/>
    </source>
</evidence>
<protein>
    <submittedName>
        <fullName evidence="1">Uncharacterized protein</fullName>
    </submittedName>
</protein>
<gene>
    <name evidence="1" type="ORF">CEXT_461781</name>
</gene>
<feature type="non-terminal residue" evidence="1">
    <location>
        <position position="1"/>
    </location>
</feature>
<proteinExistence type="predicted"/>
<sequence length="62" mass="7184">NPILKMGIHTIPRKSVSFGFSNLVKPLFPMVENPNPFVFNVIPGRIDEAIHFYFQWKNALKQ</sequence>
<dbReference type="AlphaFoldDB" id="A0AAV4Q2Z9"/>
<comment type="caution">
    <text evidence="1">The sequence shown here is derived from an EMBL/GenBank/DDBJ whole genome shotgun (WGS) entry which is preliminary data.</text>
</comment>
<keyword evidence="2" id="KW-1185">Reference proteome</keyword>
<dbReference type="Proteomes" id="UP001054945">
    <property type="component" value="Unassembled WGS sequence"/>
</dbReference>
<reference evidence="1 2" key="1">
    <citation type="submission" date="2021-06" db="EMBL/GenBank/DDBJ databases">
        <title>Caerostris extrusa draft genome.</title>
        <authorList>
            <person name="Kono N."/>
            <person name="Arakawa K."/>
        </authorList>
    </citation>
    <scope>NUCLEOTIDE SEQUENCE [LARGE SCALE GENOMIC DNA]</scope>
</reference>